<keyword evidence="1" id="KW-0812">Transmembrane</keyword>
<feature type="transmembrane region" description="Helical" evidence="1">
    <location>
        <begin position="167"/>
        <end position="186"/>
    </location>
</feature>
<evidence type="ECO:0008006" key="4">
    <source>
        <dbReference type="Google" id="ProtNLM"/>
    </source>
</evidence>
<feature type="transmembrane region" description="Helical" evidence="1">
    <location>
        <begin position="192"/>
        <end position="209"/>
    </location>
</feature>
<feature type="transmembrane region" description="Helical" evidence="1">
    <location>
        <begin position="84"/>
        <end position="109"/>
    </location>
</feature>
<protein>
    <recommendedName>
        <fullName evidence="4">DUF4386 family protein</fullName>
    </recommendedName>
</protein>
<sequence>MEKLQKIGGIAAIVCALTYIIMFIFYGAVLDFPSDASWPIKLDYIESQQTSFTVMNLIGYFVFGIALALLVQATYSKAKENTPALAQTATLFGVIWVAIIISAGMVANIGMQTVLELKAEEPEQTRSVWIAFSIVRDALGGGIELVGALWVLLISVAMFKTATLSKALNILGIVVGAFGVLTLIPLDLFKELFGLSQIIWFIWLGIALVRTQPQPTRLSQTI</sequence>
<feature type="transmembrane region" description="Helical" evidence="1">
    <location>
        <begin position="129"/>
        <end position="155"/>
    </location>
</feature>
<keyword evidence="1" id="KW-1133">Transmembrane helix</keyword>
<keyword evidence="1" id="KW-0472">Membrane</keyword>
<reference evidence="3" key="1">
    <citation type="journal article" date="2019" name="Int. J. Syst. Evol. Microbiol.">
        <title>The Global Catalogue of Microorganisms (GCM) 10K type strain sequencing project: providing services to taxonomists for standard genome sequencing and annotation.</title>
        <authorList>
            <consortium name="The Broad Institute Genomics Platform"/>
            <consortium name="The Broad Institute Genome Sequencing Center for Infectious Disease"/>
            <person name="Wu L."/>
            <person name="Ma J."/>
        </authorList>
    </citation>
    <scope>NUCLEOTIDE SEQUENCE [LARGE SCALE GENOMIC DNA]</scope>
    <source>
        <strain evidence="3">CGMCC 1.10992</strain>
    </source>
</reference>
<feature type="transmembrane region" description="Helical" evidence="1">
    <location>
        <begin position="7"/>
        <end position="30"/>
    </location>
</feature>
<comment type="caution">
    <text evidence="2">The sequence shown here is derived from an EMBL/GenBank/DDBJ whole genome shotgun (WGS) entry which is preliminary data.</text>
</comment>
<dbReference type="EMBL" id="JBHUHT010000009">
    <property type="protein sequence ID" value="MFD2095443.1"/>
    <property type="molecule type" value="Genomic_DNA"/>
</dbReference>
<organism evidence="2 3">
    <name type="scientific">Corallincola platygyrae</name>
    <dbReference type="NCBI Taxonomy" id="1193278"/>
    <lineage>
        <taxon>Bacteria</taxon>
        <taxon>Pseudomonadati</taxon>
        <taxon>Pseudomonadota</taxon>
        <taxon>Gammaproteobacteria</taxon>
        <taxon>Alteromonadales</taxon>
        <taxon>Psychromonadaceae</taxon>
        <taxon>Corallincola</taxon>
    </lineage>
</organism>
<proteinExistence type="predicted"/>
<evidence type="ECO:0000256" key="1">
    <source>
        <dbReference type="SAM" id="Phobius"/>
    </source>
</evidence>
<keyword evidence="3" id="KW-1185">Reference proteome</keyword>
<name>A0ABW4XMB0_9GAMM</name>
<accession>A0ABW4XMB0</accession>
<dbReference type="Proteomes" id="UP001597380">
    <property type="component" value="Unassembled WGS sequence"/>
</dbReference>
<dbReference type="RefSeq" id="WP_345338611.1">
    <property type="nucleotide sequence ID" value="NZ_BAABLI010000006.1"/>
</dbReference>
<gene>
    <name evidence="2" type="ORF">ACFSJ3_05545</name>
</gene>
<evidence type="ECO:0000313" key="3">
    <source>
        <dbReference type="Proteomes" id="UP001597380"/>
    </source>
</evidence>
<evidence type="ECO:0000313" key="2">
    <source>
        <dbReference type="EMBL" id="MFD2095443.1"/>
    </source>
</evidence>
<feature type="transmembrane region" description="Helical" evidence="1">
    <location>
        <begin position="50"/>
        <end position="72"/>
    </location>
</feature>